<dbReference type="SUPFAM" id="SSF51735">
    <property type="entry name" value="NAD(P)-binding Rossmann-fold domains"/>
    <property type="match status" value="1"/>
</dbReference>
<dbReference type="OrthoDB" id="9930022at2759"/>
<dbReference type="InParanoid" id="A0A369JGL3"/>
<dbReference type="SMART" id="SM00829">
    <property type="entry name" value="PKS_ER"/>
    <property type="match status" value="1"/>
</dbReference>
<dbReference type="SUPFAM" id="SSF50129">
    <property type="entry name" value="GroES-like"/>
    <property type="match status" value="1"/>
</dbReference>
<dbReference type="InterPro" id="IPR013149">
    <property type="entry name" value="ADH-like_C"/>
</dbReference>
<comment type="caution">
    <text evidence="2">The sequence shown here is derived from an EMBL/GenBank/DDBJ whole genome shotgun (WGS) entry which is preliminary data.</text>
</comment>
<evidence type="ECO:0000313" key="3">
    <source>
        <dbReference type="Proteomes" id="UP000076154"/>
    </source>
</evidence>
<evidence type="ECO:0000259" key="1">
    <source>
        <dbReference type="SMART" id="SM00829"/>
    </source>
</evidence>
<protein>
    <recommendedName>
        <fullName evidence="1">Enoyl reductase (ER) domain-containing protein</fullName>
    </recommendedName>
</protein>
<reference evidence="2" key="1">
    <citation type="submission" date="2018-04" db="EMBL/GenBank/DDBJ databases">
        <title>Whole genome sequencing of Hypsizygus marmoreus.</title>
        <authorList>
            <person name="Choi I.-G."/>
            <person name="Min B."/>
            <person name="Kim J.-G."/>
            <person name="Kim S."/>
            <person name="Oh Y.-L."/>
            <person name="Kong W.-S."/>
            <person name="Park H."/>
            <person name="Jeong J."/>
            <person name="Song E.-S."/>
        </authorList>
    </citation>
    <scope>NUCLEOTIDE SEQUENCE [LARGE SCALE GENOMIC DNA]</scope>
    <source>
        <strain evidence="2">51987-8</strain>
    </source>
</reference>
<dbReference type="AlphaFoldDB" id="A0A369JGL3"/>
<name>A0A369JGL3_HYPMA</name>
<dbReference type="InterPro" id="IPR011032">
    <property type="entry name" value="GroES-like_sf"/>
</dbReference>
<dbReference type="Gene3D" id="3.90.180.10">
    <property type="entry name" value="Medium-chain alcohol dehydrogenases, catalytic domain"/>
    <property type="match status" value="1"/>
</dbReference>
<keyword evidence="3" id="KW-1185">Reference proteome</keyword>
<evidence type="ECO:0000313" key="2">
    <source>
        <dbReference type="EMBL" id="RDB18554.1"/>
    </source>
</evidence>
<dbReference type="PANTHER" id="PTHR45033">
    <property type="match status" value="1"/>
</dbReference>
<dbReference type="EMBL" id="LUEZ02000101">
    <property type="protein sequence ID" value="RDB18554.1"/>
    <property type="molecule type" value="Genomic_DNA"/>
</dbReference>
<accession>A0A369JGL3</accession>
<dbReference type="Pfam" id="PF08240">
    <property type="entry name" value="ADH_N"/>
    <property type="match status" value="1"/>
</dbReference>
<dbReference type="InterPro" id="IPR052711">
    <property type="entry name" value="Zinc_ADH-like"/>
</dbReference>
<sequence length="348" mass="37283">MAIPSTTREYFLPKVGSFDNLTLHTKNVNQPKRNEVLVKVHAVSLQYRDLIIATGHFPTGGPPDVVPCSDMAGEIVAIGPDVKNWKTGDRICANFASDFIFGPFTPSMQKTALGGPTHGVLTEYRTFPAHSLVTIPEHLSYEEASTLPCAAVTAYNALLGSVPVKAGDYVLILGTGGVSIFGLQIAVASGAEVIVTSSSDEKLKIAKKLGAKHIINYKTTPNWDEEVLKITNGAGVNHILEVGGQGTLLKSINSSTIGGYVHLIGWVSKDVNGADIVIPAIFHGATLHPVMAGSLSQFLDLNRLLCANPNKTRPVIDKVFFFEEAKHAYEYLASQAHVGKVVIKVSKD</sequence>
<dbReference type="InterPro" id="IPR013154">
    <property type="entry name" value="ADH-like_N"/>
</dbReference>
<feature type="domain" description="Enoyl reductase (ER)" evidence="1">
    <location>
        <begin position="16"/>
        <end position="343"/>
    </location>
</feature>
<dbReference type="GO" id="GO:0016491">
    <property type="term" value="F:oxidoreductase activity"/>
    <property type="evidence" value="ECO:0007669"/>
    <property type="project" value="InterPro"/>
</dbReference>
<dbReference type="Gene3D" id="3.40.50.720">
    <property type="entry name" value="NAD(P)-binding Rossmann-like Domain"/>
    <property type="match status" value="1"/>
</dbReference>
<dbReference type="STRING" id="39966.A0A369JGL3"/>
<dbReference type="Pfam" id="PF00107">
    <property type="entry name" value="ADH_zinc_N"/>
    <property type="match status" value="1"/>
</dbReference>
<gene>
    <name evidence="2" type="ORF">Hypma_000309</name>
</gene>
<proteinExistence type="predicted"/>
<organism evidence="2 3">
    <name type="scientific">Hypsizygus marmoreus</name>
    <name type="common">White beech mushroom</name>
    <name type="synonym">Agaricus marmoreus</name>
    <dbReference type="NCBI Taxonomy" id="39966"/>
    <lineage>
        <taxon>Eukaryota</taxon>
        <taxon>Fungi</taxon>
        <taxon>Dikarya</taxon>
        <taxon>Basidiomycota</taxon>
        <taxon>Agaricomycotina</taxon>
        <taxon>Agaricomycetes</taxon>
        <taxon>Agaricomycetidae</taxon>
        <taxon>Agaricales</taxon>
        <taxon>Tricholomatineae</taxon>
        <taxon>Lyophyllaceae</taxon>
        <taxon>Hypsizygus</taxon>
    </lineage>
</organism>
<dbReference type="InterPro" id="IPR036291">
    <property type="entry name" value="NAD(P)-bd_dom_sf"/>
</dbReference>
<dbReference type="CDD" id="cd08276">
    <property type="entry name" value="MDR7"/>
    <property type="match status" value="1"/>
</dbReference>
<dbReference type="PANTHER" id="PTHR45033:SF2">
    <property type="entry name" value="ZINC-TYPE ALCOHOL DEHYDROGENASE-LIKE PROTEIN C1773.06C"/>
    <property type="match status" value="1"/>
</dbReference>
<dbReference type="Proteomes" id="UP000076154">
    <property type="component" value="Unassembled WGS sequence"/>
</dbReference>
<dbReference type="InterPro" id="IPR020843">
    <property type="entry name" value="ER"/>
</dbReference>